<protein>
    <submittedName>
        <fullName evidence="2">Uncharacterized protein</fullName>
    </submittedName>
</protein>
<gene>
    <name evidence="2" type="ORF">PDTA9734_43240</name>
</gene>
<sequence>MKKYSYPYLLTLAIAVVAAIFGFFAWRNMIYRPTFLSHAAFRYMVMTALAMTVVVCFALRKRFAANISTRTEYLKAWCGMALGMVFVFSALFTTLTWLLPGVESTYTAPYRYSSGGSRSCSGASVYDRDLDEEIRICEPSGNLYSGRTLRVIKRTNALGMVVIDATTLP</sequence>
<keyword evidence="3" id="KW-1185">Reference proteome</keyword>
<keyword evidence="1" id="KW-0472">Membrane</keyword>
<accession>A0ABN6LUG2</accession>
<dbReference type="EMBL" id="AP025334">
    <property type="protein sequence ID" value="BDD52837.1"/>
    <property type="molecule type" value="Genomic_DNA"/>
</dbReference>
<feature type="transmembrane region" description="Helical" evidence="1">
    <location>
        <begin position="80"/>
        <end position="99"/>
    </location>
</feature>
<dbReference type="Proteomes" id="UP001320460">
    <property type="component" value="Chromosome"/>
</dbReference>
<evidence type="ECO:0000313" key="3">
    <source>
        <dbReference type="Proteomes" id="UP001320460"/>
    </source>
</evidence>
<proteinExistence type="predicted"/>
<dbReference type="RefSeq" id="WP_125125247.1">
    <property type="nucleotide sequence ID" value="NZ_AP025334.1"/>
</dbReference>
<evidence type="ECO:0000256" key="1">
    <source>
        <dbReference type="SAM" id="Phobius"/>
    </source>
</evidence>
<feature type="transmembrane region" description="Helical" evidence="1">
    <location>
        <begin position="7"/>
        <end position="27"/>
    </location>
</feature>
<reference evidence="2 3" key="1">
    <citation type="submission" date="2021-12" db="EMBL/GenBank/DDBJ databases">
        <title>Complete genome sequence of Phytobacter diazotrophicus TA9734.</title>
        <authorList>
            <person name="Kubota H."/>
            <person name="Nakayama Y."/>
            <person name="Ariyoshi T."/>
        </authorList>
    </citation>
    <scope>NUCLEOTIDE SEQUENCE [LARGE SCALE GENOMIC DNA]</scope>
    <source>
        <strain evidence="2 3">TA9734</strain>
    </source>
</reference>
<keyword evidence="1" id="KW-1133">Transmembrane helix</keyword>
<keyword evidence="1" id="KW-0812">Transmembrane</keyword>
<evidence type="ECO:0000313" key="2">
    <source>
        <dbReference type="EMBL" id="BDD52837.1"/>
    </source>
</evidence>
<organism evidence="2 3">
    <name type="scientific">Phytobacter diazotrophicus</name>
    <dbReference type="NCBI Taxonomy" id="395631"/>
    <lineage>
        <taxon>Bacteria</taxon>
        <taxon>Pseudomonadati</taxon>
        <taxon>Pseudomonadota</taxon>
        <taxon>Gammaproteobacteria</taxon>
        <taxon>Enterobacterales</taxon>
        <taxon>Enterobacteriaceae</taxon>
        <taxon>Phytobacter</taxon>
    </lineage>
</organism>
<feature type="transmembrane region" description="Helical" evidence="1">
    <location>
        <begin position="39"/>
        <end position="59"/>
    </location>
</feature>
<name>A0ABN6LUG2_9ENTR</name>